<keyword evidence="4 7" id="KW-0812">Transmembrane</keyword>
<dbReference type="InterPro" id="IPR011014">
    <property type="entry name" value="MscS_channel_TM-2"/>
</dbReference>
<comment type="subcellular location">
    <subcellularLocation>
        <location evidence="1">Cell membrane</location>
        <topology evidence="1">Multi-pass membrane protein</topology>
    </subcellularLocation>
</comment>
<feature type="transmembrane region" description="Helical" evidence="7">
    <location>
        <begin position="49"/>
        <end position="70"/>
    </location>
</feature>
<feature type="domain" description="Mechanosensitive ion channel MscS C-terminal" evidence="9">
    <location>
        <begin position="173"/>
        <end position="254"/>
    </location>
</feature>
<protein>
    <submittedName>
        <fullName evidence="10">Mechanosensitive ion channel family protein</fullName>
    </submittedName>
</protein>
<dbReference type="SUPFAM" id="SSF82861">
    <property type="entry name" value="Mechanosensitive channel protein MscS (YggB), transmembrane region"/>
    <property type="match status" value="1"/>
</dbReference>
<dbReference type="SUPFAM" id="SSF82689">
    <property type="entry name" value="Mechanosensitive channel protein MscS (YggB), C-terminal domain"/>
    <property type="match status" value="1"/>
</dbReference>
<feature type="domain" description="Mechanosensitive ion channel MscS" evidence="8">
    <location>
        <begin position="98"/>
        <end position="163"/>
    </location>
</feature>
<dbReference type="PANTHER" id="PTHR30221:SF8">
    <property type="entry name" value="SMALL-CONDUCTANCE MECHANOSENSITIVE CHANNEL"/>
    <property type="match status" value="1"/>
</dbReference>
<comment type="caution">
    <text evidence="10">The sequence shown here is derived from an EMBL/GenBank/DDBJ whole genome shotgun (WGS) entry which is preliminary data.</text>
</comment>
<evidence type="ECO:0000256" key="7">
    <source>
        <dbReference type="SAM" id="Phobius"/>
    </source>
</evidence>
<dbReference type="EMBL" id="RXIF01000004">
    <property type="protein sequence ID" value="RZN65044.1"/>
    <property type="molecule type" value="Genomic_DNA"/>
</dbReference>
<dbReference type="InterPro" id="IPR045275">
    <property type="entry name" value="MscS_archaea/bacteria_type"/>
</dbReference>
<dbReference type="InterPro" id="IPR049278">
    <property type="entry name" value="MS_channel_C"/>
</dbReference>
<dbReference type="PANTHER" id="PTHR30221">
    <property type="entry name" value="SMALL-CONDUCTANCE MECHANOSENSITIVE CHANNEL"/>
    <property type="match status" value="1"/>
</dbReference>
<evidence type="ECO:0000313" key="10">
    <source>
        <dbReference type="EMBL" id="RZN65044.1"/>
    </source>
</evidence>
<dbReference type="Pfam" id="PF00924">
    <property type="entry name" value="MS_channel_2nd"/>
    <property type="match status" value="1"/>
</dbReference>
<feature type="transmembrane region" description="Helical" evidence="7">
    <location>
        <begin position="76"/>
        <end position="95"/>
    </location>
</feature>
<reference evidence="10 11" key="1">
    <citation type="journal article" date="2019" name="Nat. Microbiol.">
        <title>Wide diversity of methane and short-chain alkane metabolisms in uncultured archaea.</title>
        <authorList>
            <person name="Borrel G."/>
            <person name="Adam P.S."/>
            <person name="McKay L.J."/>
            <person name="Chen L.X."/>
            <person name="Sierra-Garcia I.N."/>
            <person name="Sieber C.M."/>
            <person name="Letourneur Q."/>
            <person name="Ghozlane A."/>
            <person name="Andersen G.L."/>
            <person name="Li W.J."/>
            <person name="Hallam S.J."/>
            <person name="Muyzer G."/>
            <person name="de Oliveira V.M."/>
            <person name="Inskeep W.P."/>
            <person name="Banfield J.F."/>
            <person name="Gribaldo S."/>
        </authorList>
    </citation>
    <scope>NUCLEOTIDE SEQUENCE [LARGE SCALE GENOMIC DNA]</scope>
    <source>
        <strain evidence="10">NM1a</strain>
    </source>
</reference>
<evidence type="ECO:0000256" key="5">
    <source>
        <dbReference type="ARBA" id="ARBA00022989"/>
    </source>
</evidence>
<comment type="similarity">
    <text evidence="2">Belongs to the MscS (TC 1.A.23) family.</text>
</comment>
<evidence type="ECO:0000256" key="1">
    <source>
        <dbReference type="ARBA" id="ARBA00004651"/>
    </source>
</evidence>
<dbReference type="InterPro" id="IPR011066">
    <property type="entry name" value="MscS_channel_C_sf"/>
</dbReference>
<keyword evidence="6 7" id="KW-0472">Membrane</keyword>
<evidence type="ECO:0000259" key="9">
    <source>
        <dbReference type="Pfam" id="PF21082"/>
    </source>
</evidence>
<dbReference type="Gene3D" id="1.10.287.1260">
    <property type="match status" value="1"/>
</dbReference>
<evidence type="ECO:0000256" key="3">
    <source>
        <dbReference type="ARBA" id="ARBA00022475"/>
    </source>
</evidence>
<organism evidence="10 11">
    <name type="scientific">Methanoliparum thermophilum</name>
    <dbReference type="NCBI Taxonomy" id="2491083"/>
    <lineage>
        <taxon>Archaea</taxon>
        <taxon>Methanobacteriati</taxon>
        <taxon>Methanobacteriota</taxon>
        <taxon>Candidatus Methanoliparia</taxon>
        <taxon>Candidatus Methanoliparales</taxon>
        <taxon>Candidatus Methanoliparaceae</taxon>
        <taxon>Candidatus Methanoliparum</taxon>
    </lineage>
</organism>
<sequence>MNETVYLIVKILITILITFVIGSIVNRILRIGFKDISTRIKVDETRYTIIRRLTVVFIYFIGCTVIINMIPQLDLAAKSLLAASGVVGIILALAAQATVSNVISGISIAISQPFRVGDIVDIDDIYGTIEDITLRHTIIKTWQNKRVIIPNSIIGNKTINNWSLKELPVYWYVDFGISYDSDIDLARSIILEEMRKDENIVFNDEVSVKLIDFKDFSIILRASFWVPSRRYAWDASCKLRETVKKRFDEEGIEIPFPYRTIIFKKDLERKIKNQ</sequence>
<dbReference type="Pfam" id="PF21082">
    <property type="entry name" value="MS_channel_3rd"/>
    <property type="match status" value="1"/>
</dbReference>
<proteinExistence type="inferred from homology"/>
<gene>
    <name evidence="10" type="ORF">EF806_03100</name>
</gene>
<evidence type="ECO:0000259" key="8">
    <source>
        <dbReference type="Pfam" id="PF00924"/>
    </source>
</evidence>
<dbReference type="GO" id="GO:0005886">
    <property type="term" value="C:plasma membrane"/>
    <property type="evidence" value="ECO:0007669"/>
    <property type="project" value="UniProtKB-SubCell"/>
</dbReference>
<dbReference type="InterPro" id="IPR023408">
    <property type="entry name" value="MscS_beta-dom_sf"/>
</dbReference>
<name>A0A520KT35_METT2</name>
<dbReference type="AlphaFoldDB" id="A0A520KT35"/>
<evidence type="ECO:0000256" key="2">
    <source>
        <dbReference type="ARBA" id="ARBA00008017"/>
    </source>
</evidence>
<accession>A0A520KT35</accession>
<keyword evidence="5 7" id="KW-1133">Transmembrane helix</keyword>
<dbReference type="Gene3D" id="2.30.30.60">
    <property type="match status" value="1"/>
</dbReference>
<dbReference type="Gene3D" id="3.30.70.100">
    <property type="match status" value="1"/>
</dbReference>
<dbReference type="InterPro" id="IPR006685">
    <property type="entry name" value="MscS_channel_2nd"/>
</dbReference>
<evidence type="ECO:0000313" key="11">
    <source>
        <dbReference type="Proteomes" id="UP000317158"/>
    </source>
</evidence>
<feature type="transmembrane region" description="Helical" evidence="7">
    <location>
        <begin position="6"/>
        <end position="29"/>
    </location>
</feature>
<dbReference type="GO" id="GO:0008381">
    <property type="term" value="F:mechanosensitive monoatomic ion channel activity"/>
    <property type="evidence" value="ECO:0007669"/>
    <property type="project" value="InterPro"/>
</dbReference>
<dbReference type="Proteomes" id="UP000317158">
    <property type="component" value="Unassembled WGS sequence"/>
</dbReference>
<evidence type="ECO:0000256" key="4">
    <source>
        <dbReference type="ARBA" id="ARBA00022692"/>
    </source>
</evidence>
<evidence type="ECO:0000256" key="6">
    <source>
        <dbReference type="ARBA" id="ARBA00023136"/>
    </source>
</evidence>
<keyword evidence="3" id="KW-1003">Cell membrane</keyword>
<dbReference type="InterPro" id="IPR010920">
    <property type="entry name" value="LSM_dom_sf"/>
</dbReference>
<dbReference type="SUPFAM" id="SSF50182">
    <property type="entry name" value="Sm-like ribonucleoproteins"/>
    <property type="match status" value="1"/>
</dbReference>